<feature type="chain" id="PRO_5021191702" evidence="1">
    <location>
        <begin position="22"/>
        <end position="207"/>
    </location>
</feature>
<evidence type="ECO:0000256" key="1">
    <source>
        <dbReference type="SAM" id="SignalP"/>
    </source>
</evidence>
<keyword evidence="1" id="KW-0732">Signal</keyword>
<keyword evidence="3" id="KW-1185">Reference proteome</keyword>
<dbReference type="OrthoDB" id="4616013at2759"/>
<proteinExistence type="predicted"/>
<dbReference type="Proteomes" id="UP000297716">
    <property type="component" value="Unassembled WGS sequence"/>
</dbReference>
<reference evidence="2 3" key="1">
    <citation type="submission" date="2019-03" db="EMBL/GenBank/DDBJ databases">
        <title>Draft genome sequence of Xylaria hypoxylon DSM 108379, a ubiquitous saprotrophic-parasitic fungi on hardwood.</title>
        <authorList>
            <person name="Buettner E."/>
            <person name="Leonhardt S."/>
            <person name="Gebauer A.M."/>
            <person name="Liers C."/>
            <person name="Hofrichter M."/>
            <person name="Kellner H."/>
        </authorList>
    </citation>
    <scope>NUCLEOTIDE SEQUENCE [LARGE SCALE GENOMIC DNA]</scope>
    <source>
        <strain evidence="2 3">DSM 108379</strain>
    </source>
</reference>
<sequence length="207" mass="23031">MFNIIPAGLFLLAFSGSAVKANPLIARASEIHALSNTLGIQSPNFTDVDSMWTTSFRKKDAAGDLWDVQLPRVLTKNQYDAAESTRLFLERFAGSNEEWKVNARPTSASLAERQFAAYLKLQHCGKDNTCTQFELSYNANACQYAPYTEWIEVFYSTNSAFVTWTHKGCTGGHTLWANTCNAGQQDVRDNTPSTGSFTYVVGCTYQF</sequence>
<protein>
    <submittedName>
        <fullName evidence="2">Uncharacterized protein</fullName>
    </submittedName>
</protein>
<dbReference type="EMBL" id="SKBN01000148">
    <property type="protein sequence ID" value="TGJ81904.1"/>
    <property type="molecule type" value="Genomic_DNA"/>
</dbReference>
<feature type="signal peptide" evidence="1">
    <location>
        <begin position="1"/>
        <end position="21"/>
    </location>
</feature>
<name>A0A4Z0YD44_9PEZI</name>
<dbReference type="AlphaFoldDB" id="A0A4Z0YD44"/>
<gene>
    <name evidence="2" type="ORF">E0Z10_g6861</name>
</gene>
<organism evidence="2 3">
    <name type="scientific">Xylaria hypoxylon</name>
    <dbReference type="NCBI Taxonomy" id="37992"/>
    <lineage>
        <taxon>Eukaryota</taxon>
        <taxon>Fungi</taxon>
        <taxon>Dikarya</taxon>
        <taxon>Ascomycota</taxon>
        <taxon>Pezizomycotina</taxon>
        <taxon>Sordariomycetes</taxon>
        <taxon>Xylariomycetidae</taxon>
        <taxon>Xylariales</taxon>
        <taxon>Xylariaceae</taxon>
        <taxon>Xylaria</taxon>
    </lineage>
</organism>
<evidence type="ECO:0000313" key="3">
    <source>
        <dbReference type="Proteomes" id="UP000297716"/>
    </source>
</evidence>
<accession>A0A4Z0YD44</accession>
<evidence type="ECO:0000313" key="2">
    <source>
        <dbReference type="EMBL" id="TGJ81904.1"/>
    </source>
</evidence>
<comment type="caution">
    <text evidence="2">The sequence shown here is derived from an EMBL/GenBank/DDBJ whole genome shotgun (WGS) entry which is preliminary data.</text>
</comment>